<dbReference type="NCBIfam" id="TIGR01509">
    <property type="entry name" value="HAD-SF-IA-v3"/>
    <property type="match status" value="1"/>
</dbReference>
<organism evidence="1 2">
    <name type="scientific">Actinokineospora auranticolor</name>
    <dbReference type="NCBI Taxonomy" id="155976"/>
    <lineage>
        <taxon>Bacteria</taxon>
        <taxon>Bacillati</taxon>
        <taxon>Actinomycetota</taxon>
        <taxon>Actinomycetes</taxon>
        <taxon>Pseudonocardiales</taxon>
        <taxon>Pseudonocardiaceae</taxon>
        <taxon>Actinokineospora</taxon>
    </lineage>
</organism>
<name>A0A2S6H0T6_9PSEU</name>
<dbReference type="PANTHER" id="PTHR18901:SF38">
    <property type="entry name" value="PSEUDOURIDINE-5'-PHOSPHATASE"/>
    <property type="match status" value="1"/>
</dbReference>
<dbReference type="GO" id="GO:0016787">
    <property type="term" value="F:hydrolase activity"/>
    <property type="evidence" value="ECO:0007669"/>
    <property type="project" value="UniProtKB-KW"/>
</dbReference>
<dbReference type="SFLD" id="SFLDS00003">
    <property type="entry name" value="Haloacid_Dehalogenase"/>
    <property type="match status" value="1"/>
</dbReference>
<keyword evidence="1" id="KW-0378">Hydrolase</keyword>
<dbReference type="Proteomes" id="UP000239203">
    <property type="component" value="Unassembled WGS sequence"/>
</dbReference>
<dbReference type="Gene3D" id="3.40.50.1000">
    <property type="entry name" value="HAD superfamily/HAD-like"/>
    <property type="match status" value="1"/>
</dbReference>
<dbReference type="RefSeq" id="WP_342752235.1">
    <property type="nucleotide sequence ID" value="NZ_CP154825.1"/>
</dbReference>
<dbReference type="InterPro" id="IPR006439">
    <property type="entry name" value="HAD-SF_hydro_IA"/>
</dbReference>
<dbReference type="AlphaFoldDB" id="A0A2S6H0T6"/>
<gene>
    <name evidence="1" type="ORF">CLV40_101203</name>
</gene>
<dbReference type="SFLD" id="SFLDG01129">
    <property type="entry name" value="C1.5:_HAD__Beta-PGM__Phosphata"/>
    <property type="match status" value="1"/>
</dbReference>
<dbReference type="PANTHER" id="PTHR18901">
    <property type="entry name" value="2-DEOXYGLUCOSE-6-PHOSPHATE PHOSPHATASE 2"/>
    <property type="match status" value="1"/>
</dbReference>
<dbReference type="InterPro" id="IPR036412">
    <property type="entry name" value="HAD-like_sf"/>
</dbReference>
<protein>
    <submittedName>
        <fullName evidence="1">HAD superfamily hydrolase (TIGR01509 family)</fullName>
    </submittedName>
</protein>
<dbReference type="Pfam" id="PF00702">
    <property type="entry name" value="Hydrolase"/>
    <property type="match status" value="1"/>
</dbReference>
<dbReference type="SUPFAM" id="SSF56784">
    <property type="entry name" value="HAD-like"/>
    <property type="match status" value="1"/>
</dbReference>
<sequence length="245" mass="26022">MTGPSTADGLPAAVLWDMDGTLTDSEKLWDIPLSEYSLKLGTPLGDDTRTAMIGSNIPTSMALLFGQVGRVPTPDDIDEAMGWINERMVELFRTRLVMRPGAREALRLVRDTGVPTALVTSTERHLTEVALDTIGREFFDVTVCGDEVDGRNKPLPEPYLKAARLLGVEPTRCLAIEDSPTGTAAAEAAGCAVLVVPCEVAVPEGPARVLRSSLVGLDEALLRELVAVSASAGAGGRIGAREDLR</sequence>
<reference evidence="1 2" key="1">
    <citation type="submission" date="2018-02" db="EMBL/GenBank/DDBJ databases">
        <title>Genomic Encyclopedia of Archaeal and Bacterial Type Strains, Phase II (KMG-II): from individual species to whole genera.</title>
        <authorList>
            <person name="Goeker M."/>
        </authorList>
    </citation>
    <scope>NUCLEOTIDE SEQUENCE [LARGE SCALE GENOMIC DNA]</scope>
    <source>
        <strain evidence="1 2">YU 961-1</strain>
    </source>
</reference>
<comment type="caution">
    <text evidence="1">The sequence shown here is derived from an EMBL/GenBank/DDBJ whole genome shotgun (WGS) entry which is preliminary data.</text>
</comment>
<dbReference type="InterPro" id="IPR023198">
    <property type="entry name" value="PGP-like_dom2"/>
</dbReference>
<evidence type="ECO:0000313" key="1">
    <source>
        <dbReference type="EMBL" id="PPK71017.1"/>
    </source>
</evidence>
<accession>A0A2S6H0T6</accession>
<dbReference type="Gene3D" id="1.10.150.240">
    <property type="entry name" value="Putative phosphatase, domain 2"/>
    <property type="match status" value="1"/>
</dbReference>
<dbReference type="InterPro" id="IPR023214">
    <property type="entry name" value="HAD_sf"/>
</dbReference>
<dbReference type="CDD" id="cd07505">
    <property type="entry name" value="HAD_BPGM-like"/>
    <property type="match status" value="1"/>
</dbReference>
<dbReference type="EMBL" id="PTIX01000001">
    <property type="protein sequence ID" value="PPK71017.1"/>
    <property type="molecule type" value="Genomic_DNA"/>
</dbReference>
<proteinExistence type="predicted"/>
<keyword evidence="2" id="KW-1185">Reference proteome</keyword>
<evidence type="ECO:0000313" key="2">
    <source>
        <dbReference type="Proteomes" id="UP000239203"/>
    </source>
</evidence>